<evidence type="ECO:0000313" key="6">
    <source>
        <dbReference type="Proteomes" id="UP000799640"/>
    </source>
</evidence>
<dbReference type="EMBL" id="ML996714">
    <property type="protein sequence ID" value="KAF2395530.1"/>
    <property type="molecule type" value="Genomic_DNA"/>
</dbReference>
<evidence type="ECO:0000259" key="4">
    <source>
        <dbReference type="Pfam" id="PF20640"/>
    </source>
</evidence>
<dbReference type="GO" id="GO:0070860">
    <property type="term" value="C:RNA polymerase I core factor complex"/>
    <property type="evidence" value="ECO:0007669"/>
    <property type="project" value="TreeGrafter"/>
</dbReference>
<evidence type="ECO:0000259" key="2">
    <source>
        <dbReference type="Pfam" id="PF10214"/>
    </source>
</evidence>
<sequence>MTDSTGVDHRYGQFGPAFYDVDSARWIFHRRYEQGPVLRAYHDLELELEGSSSLIAAPDAISAGNTDGYERRLNREIETVAKSFPALHPTKPVLPTLLRASEAIDVAQNTFDPRESDLLSYGNATISDGQHNTRPANLLAVSGPGGSLKLVRLQSQRLRTPDNVYALPRAVNEVGWWAGWGAAIQHIHFAELVKEVHGTPLAIRLPASTLFFAPRLRALPVPPAHALPGCSFPSSRIDANFLFEVPSTVGHSDVTFNPWYQQQFAVVDQEAKWTVYEIEKPVHFKKSRPRLIRTADVPDDGDEETTRPAEDGWARVLWTLDVNCFVVCTRRRAVLFNIGHGSEHARLDVFSRHEKTAWILDVRRCVSHPEWIFVLTTVRVLWFTVHIEDGIYKSSLLSSTLHFRDAKDISLKLAVVDEGEDIVATLVSRFNSLVTSFRFSAPEESQHIMSDPVAIPVHRQSGSNHIMQLSLCLLRPRHQTEEAYTLYSMRVLYDDHSVFRNLVYTALDSEKPELEFLPLAPSVTKSVLPLDNFVVSDDEDLQVAKPPPSRFRVKALGTVGDPTIDTSSMFRRITQTLPSGDTTLLPEDMMTIIGTLEEIMLTRPEGIGEPACTFMELSQSLAQVEDLDEASGELSRLCSLASAPDSPHEPVLVAGNLPMGNWFPLGHAGADVTLGDLYDRLLEDMISTLPMEVSGRYRLAKEHVARSIAGELSLAKSCIKLQHPVEEPEELPEPEDFPGRGFAPAFPTSSQGGELPYGSQVYPEPFSDILPTPSATLSMHSQPTFGTASSIVSVKASFARLANYVGTQRPFPIPTSQPSRLLSHWTLGSDPAAYNWTETLLAIEAEGEAEAAAMEQTPKQRARAMARAEKKLRKQRREIQLAAEQAAEDASQTIIVRPYSQPEAPPRPFTLASSPGPGPGFAGSSQPVQSQSQGGLPNMASQVEPGRFGGRPQKKKRVGGF</sequence>
<dbReference type="InterPro" id="IPR019350">
    <property type="entry name" value="RNA_pol_I-sp_TIF_RRN6-like"/>
</dbReference>
<feature type="compositionally biased region" description="Basic residues" evidence="1">
    <location>
        <begin position="952"/>
        <end position="961"/>
    </location>
</feature>
<dbReference type="GO" id="GO:0001163">
    <property type="term" value="F:RNA polymerase I transcription regulatory region sequence-specific DNA binding"/>
    <property type="evidence" value="ECO:0007669"/>
    <property type="project" value="TreeGrafter"/>
</dbReference>
<feature type="region of interest" description="Disordered" evidence="1">
    <location>
        <begin position="900"/>
        <end position="961"/>
    </location>
</feature>
<keyword evidence="6" id="KW-1185">Reference proteome</keyword>
<dbReference type="Pfam" id="PF20639">
    <property type="entry name" value="Rrn6_K-rich"/>
    <property type="match status" value="1"/>
</dbReference>
<dbReference type="InterPro" id="IPR048535">
    <property type="entry name" value="RRN6_beta-prop"/>
</dbReference>
<dbReference type="OrthoDB" id="4090074at2759"/>
<dbReference type="Pfam" id="PF20640">
    <property type="entry name" value="Rrn6_HB"/>
    <property type="match status" value="1"/>
</dbReference>
<feature type="domain" description="RRN6 K-rich C-terminal" evidence="3">
    <location>
        <begin position="819"/>
        <end position="961"/>
    </location>
</feature>
<dbReference type="InterPro" id="IPR048537">
    <property type="entry name" value="RRN6_HB"/>
</dbReference>
<name>A0A6G1HHQ0_9PEZI</name>
<dbReference type="Pfam" id="PF10214">
    <property type="entry name" value="Rrn6_beta-prop"/>
    <property type="match status" value="1"/>
</dbReference>
<proteinExistence type="predicted"/>
<evidence type="ECO:0000313" key="5">
    <source>
        <dbReference type="EMBL" id="KAF2395530.1"/>
    </source>
</evidence>
<dbReference type="Proteomes" id="UP000799640">
    <property type="component" value="Unassembled WGS sequence"/>
</dbReference>
<evidence type="ECO:0008006" key="7">
    <source>
        <dbReference type="Google" id="ProtNLM"/>
    </source>
</evidence>
<evidence type="ECO:0000259" key="3">
    <source>
        <dbReference type="Pfam" id="PF20639"/>
    </source>
</evidence>
<feature type="region of interest" description="Disordered" evidence="1">
    <location>
        <begin position="729"/>
        <end position="749"/>
    </location>
</feature>
<dbReference type="GO" id="GO:0042790">
    <property type="term" value="P:nucleolar large rRNA transcription by RNA polymerase I"/>
    <property type="evidence" value="ECO:0007669"/>
    <property type="project" value="TreeGrafter"/>
</dbReference>
<organism evidence="5 6">
    <name type="scientific">Trichodelitschia bisporula</name>
    <dbReference type="NCBI Taxonomy" id="703511"/>
    <lineage>
        <taxon>Eukaryota</taxon>
        <taxon>Fungi</taxon>
        <taxon>Dikarya</taxon>
        <taxon>Ascomycota</taxon>
        <taxon>Pezizomycotina</taxon>
        <taxon>Dothideomycetes</taxon>
        <taxon>Dothideomycetes incertae sedis</taxon>
        <taxon>Phaeotrichales</taxon>
        <taxon>Phaeotrichaceae</taxon>
        <taxon>Trichodelitschia</taxon>
    </lineage>
</organism>
<feature type="compositionally biased region" description="Low complexity" evidence="1">
    <location>
        <begin position="922"/>
        <end position="935"/>
    </location>
</feature>
<dbReference type="GO" id="GO:0001179">
    <property type="term" value="F:RNA polymerase I general transcription initiation factor binding"/>
    <property type="evidence" value="ECO:0007669"/>
    <property type="project" value="TreeGrafter"/>
</dbReference>
<feature type="domain" description="RRN6 helical bundle" evidence="4">
    <location>
        <begin position="531"/>
        <end position="715"/>
    </location>
</feature>
<gene>
    <name evidence="5" type="ORF">EJ06DRAFT_585857</name>
</gene>
<dbReference type="PANTHER" id="PTHR28221:SF2">
    <property type="entry name" value="RNA POLYMERASE I-SPECIFIC TRANSCRIPTION INITIATION FACTOR RRN6"/>
    <property type="match status" value="1"/>
</dbReference>
<protein>
    <recommendedName>
        <fullName evidence="7">RNA polymerase I-specific transcription initiation factor RRN6-like protein</fullName>
    </recommendedName>
</protein>
<feature type="domain" description="RRN6 beta-propeller" evidence="2">
    <location>
        <begin position="112"/>
        <end position="454"/>
    </location>
</feature>
<reference evidence="5" key="1">
    <citation type="journal article" date="2020" name="Stud. Mycol.">
        <title>101 Dothideomycetes genomes: a test case for predicting lifestyles and emergence of pathogens.</title>
        <authorList>
            <person name="Haridas S."/>
            <person name="Albert R."/>
            <person name="Binder M."/>
            <person name="Bloem J."/>
            <person name="Labutti K."/>
            <person name="Salamov A."/>
            <person name="Andreopoulos B."/>
            <person name="Baker S."/>
            <person name="Barry K."/>
            <person name="Bills G."/>
            <person name="Bluhm B."/>
            <person name="Cannon C."/>
            <person name="Castanera R."/>
            <person name="Culley D."/>
            <person name="Daum C."/>
            <person name="Ezra D."/>
            <person name="Gonzalez J."/>
            <person name="Henrissat B."/>
            <person name="Kuo A."/>
            <person name="Liang C."/>
            <person name="Lipzen A."/>
            <person name="Lutzoni F."/>
            <person name="Magnuson J."/>
            <person name="Mondo S."/>
            <person name="Nolan M."/>
            <person name="Ohm R."/>
            <person name="Pangilinan J."/>
            <person name="Park H.-J."/>
            <person name="Ramirez L."/>
            <person name="Alfaro M."/>
            <person name="Sun H."/>
            <person name="Tritt A."/>
            <person name="Yoshinaga Y."/>
            <person name="Zwiers L.-H."/>
            <person name="Turgeon B."/>
            <person name="Goodwin S."/>
            <person name="Spatafora J."/>
            <person name="Crous P."/>
            <person name="Grigoriev I."/>
        </authorList>
    </citation>
    <scope>NUCLEOTIDE SEQUENCE</scope>
    <source>
        <strain evidence="5">CBS 262.69</strain>
    </source>
</reference>
<dbReference type="InterPro" id="IPR048536">
    <property type="entry name" value="Rrn6_K-rich"/>
</dbReference>
<evidence type="ECO:0000256" key="1">
    <source>
        <dbReference type="SAM" id="MobiDB-lite"/>
    </source>
</evidence>
<accession>A0A6G1HHQ0</accession>
<dbReference type="AlphaFoldDB" id="A0A6G1HHQ0"/>
<dbReference type="PANTHER" id="PTHR28221">
    <property type="entry name" value="RNA POLYMERASE I-SPECIFIC TRANSCRIPTION INITIATION FACTOR RRN6"/>
    <property type="match status" value="1"/>
</dbReference>